<sequence>MRRPIFRRSMPPSASSRCRTSTWKTGFRISKCFCPRKNKPFKSFVFDGQPAQIRFSASISLIGVLALGRIIVLYGPSASGKSEIQRQLTNPGFPRIITATTRPPRPHEKDGVHYLFLDKESFQEKMARGELIEWTEYNGEWYGTLRSSIEEAIAGPADANIILDLAGVLALKERYKEHIAAIYIGANLPSLARRLAERGGDDAETASRLQKAREQELTEAYMQPADAVIWNNDGVDFEDTLKRIREVIASFRGRGAQ</sequence>
<protein>
    <recommendedName>
        <fullName evidence="5">Guanylate kinase</fullName>
        <ecNumber evidence="4">2.7.4.8</ecNumber>
    </recommendedName>
    <alternativeName>
        <fullName evidence="11">GMP kinase</fullName>
    </alternativeName>
</protein>
<dbReference type="CDD" id="cd00071">
    <property type="entry name" value="GMPK"/>
    <property type="match status" value="1"/>
</dbReference>
<keyword evidence="6" id="KW-0963">Cytoplasm</keyword>
<evidence type="ECO:0000256" key="1">
    <source>
        <dbReference type="ARBA" id="ARBA00003531"/>
    </source>
</evidence>
<dbReference type="OrthoDB" id="1033810at2"/>
<evidence type="ECO:0000256" key="11">
    <source>
        <dbReference type="ARBA" id="ARBA00030128"/>
    </source>
</evidence>
<feature type="domain" description="Guanylate kinase-like" evidence="13">
    <location>
        <begin position="68"/>
        <end position="249"/>
    </location>
</feature>
<dbReference type="PROSITE" id="PS50052">
    <property type="entry name" value="GUANYLATE_KINASE_2"/>
    <property type="match status" value="1"/>
</dbReference>
<evidence type="ECO:0000256" key="6">
    <source>
        <dbReference type="ARBA" id="ARBA00022490"/>
    </source>
</evidence>
<dbReference type="AlphaFoldDB" id="A0A3N9P9M9"/>
<comment type="caution">
    <text evidence="14">The sequence shown here is derived from an EMBL/GenBank/DDBJ whole genome shotgun (WGS) entry which is preliminary data.</text>
</comment>
<accession>A0A3N9P9M9</accession>
<reference evidence="14 15" key="1">
    <citation type="submission" date="2018-11" db="EMBL/GenBank/DDBJ databases">
        <title>Genome sequence of strain 7197.</title>
        <authorList>
            <person name="Gao J."/>
            <person name="Sun J."/>
        </authorList>
    </citation>
    <scope>NUCLEOTIDE SEQUENCE [LARGE SCALE GENOMIC DNA]</scope>
    <source>
        <strain evidence="14 15">7197</strain>
    </source>
</reference>
<dbReference type="FunFam" id="3.30.63.10:FF:000005">
    <property type="entry name" value="Guanylate kinase"/>
    <property type="match status" value="1"/>
</dbReference>
<keyword evidence="7" id="KW-0808">Transferase</keyword>
<dbReference type="PANTHER" id="PTHR23117:SF13">
    <property type="entry name" value="GUANYLATE KINASE"/>
    <property type="match status" value="1"/>
</dbReference>
<keyword evidence="9" id="KW-0418">Kinase</keyword>
<evidence type="ECO:0000256" key="12">
    <source>
        <dbReference type="ARBA" id="ARBA00048594"/>
    </source>
</evidence>
<dbReference type="EMBL" id="RQPI01000003">
    <property type="protein sequence ID" value="RQW12190.1"/>
    <property type="molecule type" value="Genomic_DNA"/>
</dbReference>
<evidence type="ECO:0000256" key="2">
    <source>
        <dbReference type="ARBA" id="ARBA00004496"/>
    </source>
</evidence>
<name>A0A3N9P9M9_9BACL</name>
<dbReference type="GO" id="GO:0005829">
    <property type="term" value="C:cytosol"/>
    <property type="evidence" value="ECO:0007669"/>
    <property type="project" value="TreeGrafter"/>
</dbReference>
<comment type="function">
    <text evidence="1">Essential for recycling GMP and indirectly, cGMP.</text>
</comment>
<dbReference type="GO" id="GO:0004385">
    <property type="term" value="F:GMP kinase activity"/>
    <property type="evidence" value="ECO:0007669"/>
    <property type="project" value="UniProtKB-EC"/>
</dbReference>
<dbReference type="PANTHER" id="PTHR23117">
    <property type="entry name" value="GUANYLATE KINASE-RELATED"/>
    <property type="match status" value="1"/>
</dbReference>
<dbReference type="Gene3D" id="3.40.50.300">
    <property type="entry name" value="P-loop containing nucleotide triphosphate hydrolases"/>
    <property type="match status" value="1"/>
</dbReference>
<evidence type="ECO:0000313" key="15">
    <source>
        <dbReference type="Proteomes" id="UP000282529"/>
    </source>
</evidence>
<proteinExistence type="inferred from homology"/>
<dbReference type="GO" id="GO:0005524">
    <property type="term" value="F:ATP binding"/>
    <property type="evidence" value="ECO:0007669"/>
    <property type="project" value="UniProtKB-KW"/>
</dbReference>
<dbReference type="InterPro" id="IPR008144">
    <property type="entry name" value="Guanylate_kin-like_dom"/>
</dbReference>
<gene>
    <name evidence="14" type="ORF">EH198_07475</name>
</gene>
<keyword evidence="15" id="KW-1185">Reference proteome</keyword>
<dbReference type="PROSITE" id="PS00856">
    <property type="entry name" value="GUANYLATE_KINASE_1"/>
    <property type="match status" value="1"/>
</dbReference>
<keyword evidence="8" id="KW-0547">Nucleotide-binding</keyword>
<keyword evidence="10" id="KW-0067">ATP-binding</keyword>
<comment type="catalytic activity">
    <reaction evidence="12">
        <text>GMP + ATP = GDP + ADP</text>
        <dbReference type="Rhea" id="RHEA:20780"/>
        <dbReference type="ChEBI" id="CHEBI:30616"/>
        <dbReference type="ChEBI" id="CHEBI:58115"/>
        <dbReference type="ChEBI" id="CHEBI:58189"/>
        <dbReference type="ChEBI" id="CHEBI:456216"/>
        <dbReference type="EC" id="2.7.4.8"/>
    </reaction>
</comment>
<evidence type="ECO:0000313" key="14">
    <source>
        <dbReference type="EMBL" id="RQW12190.1"/>
    </source>
</evidence>
<evidence type="ECO:0000259" key="13">
    <source>
        <dbReference type="PROSITE" id="PS50052"/>
    </source>
</evidence>
<evidence type="ECO:0000256" key="5">
    <source>
        <dbReference type="ARBA" id="ARBA00016296"/>
    </source>
</evidence>
<dbReference type="SUPFAM" id="SSF52540">
    <property type="entry name" value="P-loop containing nucleoside triphosphate hydrolases"/>
    <property type="match status" value="1"/>
</dbReference>
<dbReference type="Proteomes" id="UP000282529">
    <property type="component" value="Unassembled WGS sequence"/>
</dbReference>
<evidence type="ECO:0000256" key="9">
    <source>
        <dbReference type="ARBA" id="ARBA00022777"/>
    </source>
</evidence>
<comment type="subcellular location">
    <subcellularLocation>
        <location evidence="2">Cytoplasm</location>
    </subcellularLocation>
</comment>
<evidence type="ECO:0000256" key="7">
    <source>
        <dbReference type="ARBA" id="ARBA00022679"/>
    </source>
</evidence>
<dbReference type="Pfam" id="PF00625">
    <property type="entry name" value="Guanylate_kin"/>
    <property type="match status" value="1"/>
</dbReference>
<evidence type="ECO:0000256" key="3">
    <source>
        <dbReference type="ARBA" id="ARBA00005790"/>
    </source>
</evidence>
<organism evidence="14 15">
    <name type="scientific">Paenibacillus rhizophilus</name>
    <dbReference type="NCBI Taxonomy" id="1850366"/>
    <lineage>
        <taxon>Bacteria</taxon>
        <taxon>Bacillati</taxon>
        <taxon>Bacillota</taxon>
        <taxon>Bacilli</taxon>
        <taxon>Bacillales</taxon>
        <taxon>Paenibacillaceae</taxon>
        <taxon>Paenibacillus</taxon>
    </lineage>
</organism>
<dbReference type="InterPro" id="IPR008145">
    <property type="entry name" value="GK/Ca_channel_bsu"/>
</dbReference>
<dbReference type="EC" id="2.7.4.8" evidence="4"/>
<evidence type="ECO:0000256" key="10">
    <source>
        <dbReference type="ARBA" id="ARBA00022840"/>
    </source>
</evidence>
<evidence type="ECO:0000256" key="4">
    <source>
        <dbReference type="ARBA" id="ARBA00012961"/>
    </source>
</evidence>
<dbReference type="InterPro" id="IPR027417">
    <property type="entry name" value="P-loop_NTPase"/>
</dbReference>
<comment type="similarity">
    <text evidence="3">Belongs to the guanylate kinase family.</text>
</comment>
<dbReference type="InterPro" id="IPR020590">
    <property type="entry name" value="Guanylate_kinase_CS"/>
</dbReference>
<dbReference type="SMART" id="SM00072">
    <property type="entry name" value="GuKc"/>
    <property type="match status" value="1"/>
</dbReference>
<evidence type="ECO:0000256" key="8">
    <source>
        <dbReference type="ARBA" id="ARBA00022741"/>
    </source>
</evidence>